<evidence type="ECO:0000256" key="8">
    <source>
        <dbReference type="SAM" id="MobiDB-lite"/>
    </source>
</evidence>
<dbReference type="OMA" id="MACNERE"/>
<feature type="region of interest" description="Disordered" evidence="8">
    <location>
        <begin position="842"/>
        <end position="865"/>
    </location>
</feature>
<dbReference type="GO" id="GO:0005737">
    <property type="term" value="C:cytoplasm"/>
    <property type="evidence" value="ECO:0007669"/>
    <property type="project" value="UniProtKB-SubCell"/>
</dbReference>
<dbReference type="InterPro" id="IPR016130">
    <property type="entry name" value="Tyr_Pase_AS"/>
</dbReference>
<keyword evidence="5" id="KW-0378">Hydrolase</keyword>
<keyword evidence="3" id="KW-0963">Cytoplasm</keyword>
<feature type="compositionally biased region" description="Low complexity" evidence="8">
    <location>
        <begin position="474"/>
        <end position="484"/>
    </location>
</feature>
<dbReference type="SMART" id="SM00194">
    <property type="entry name" value="PTPc"/>
    <property type="match status" value="1"/>
</dbReference>
<sequence length="1056" mass="119143">MEKVPLKTVLRNFLDHYQKLEKSFSDKKIAIAEIKKNGRETPPPLSLYDQEYIKLKELTEFLKNDPNYPMHEGQSDVNRKKNRYKDILPYDQSRVILSEYPGVPGSDYINANYVRGSSGNQRAYIASQGPLPNTLVDFWRMIWETDILVIVMACNEREAGKYKCEPYWPIHSEEKQQYGNITVEHVKWRQVCPDFLVRTFRVIADNEERTICQFHYTTWPDHGVPISVHPILELVRLMRDVQSSESRPILVHCSAGCGRTGTICSIDYVWALLRTGKLREDFSLYDIIRDMRRQRTSMVQTVEQYILCYKAVATLFEQHLKLIDTHTYQNIDVDGIPIGYRQEEEGGRSSSLIVASSSSPTSLSTSSSSQEGIQSSSLEIMNQSNEDVNNITTEETSPKIMFDRIQFDSKPKIQRSQSFLENATTSSTIKDSDEVRHEKVIGRATVIRRPSIAQLRAIFDNPSNEENVQQSATSNQQSRLQRSQSIKEDIRNLNFNIQLEINQSKAQNRKSKSYTLSAAKLSVYKKHYSIGNLAFDGHQTDYNEGGSEQKSSPTMIVDDCAIAAQRITNIKNAYLECANNRIKSASNRRTISSMDHIRPSAMINQQSSNEDDSRATSTYGQRLMDESGIPNAPPKPPRTYQHIMDDSCIVRTTEGRLIVTVAQPRQSNSSDSGGFIPIGLNSQTPQYGYSNSNANNSIYEPLSNRKFHLSSPNLMATEQQMAANRHHFVEQSKNAKINVQSQGSYRDSDISTNTIYSNAISSKSFSSRPTPMAEQYSPFVNHNGQYPIDVFGNQHFQYHQAKPFILQQNFFEPIYGSTRPPYLPPRPSNLIASQTTVNCQGLIQQQPPPPRPRSISHGNFKQPNSNANYDNIYSNREICFKLPPSSTSSLVQNTNANQFAPIRIQPKENVYAEIGTLSALNLNHQSRQPPKKEGDAQTQNKVQPEANSSAKNSIPFSSKIRSVFNLFRLRSSSKQSSENSNSMITSTVTNTTNVTDLKQCNLIGSIPSSTSQNLNGSKLSSINAGEGQAINPGNGQPMSRPPHSHRFQVPTQWTQV</sequence>
<feature type="region of interest" description="Disordered" evidence="8">
    <location>
        <begin position="924"/>
        <end position="953"/>
    </location>
</feature>
<evidence type="ECO:0000259" key="9">
    <source>
        <dbReference type="PROSITE" id="PS50055"/>
    </source>
</evidence>
<dbReference type="PRINTS" id="PR00700">
    <property type="entry name" value="PRTYPHPHTASE"/>
</dbReference>
<accession>A0A9Q0M8X5</accession>
<proteinExistence type="inferred from homology"/>
<feature type="compositionally biased region" description="Polar residues" evidence="8">
    <location>
        <begin position="856"/>
        <end position="865"/>
    </location>
</feature>
<keyword evidence="6" id="KW-0904">Protein phosphatase</keyword>
<dbReference type="InterPro" id="IPR000387">
    <property type="entry name" value="Tyr_Pase_dom"/>
</dbReference>
<dbReference type="AlphaFoldDB" id="A0A9Q0M8X5"/>
<dbReference type="Proteomes" id="UP001142055">
    <property type="component" value="Chromosome 2"/>
</dbReference>
<dbReference type="InterPro" id="IPR003595">
    <property type="entry name" value="Tyr_Pase_cat"/>
</dbReference>
<evidence type="ECO:0000256" key="6">
    <source>
        <dbReference type="ARBA" id="ARBA00022912"/>
    </source>
</evidence>
<comment type="similarity">
    <text evidence="7">Belongs to the protein-tyrosine phosphatase family. Non-receptor class 4 subfamily.</text>
</comment>
<dbReference type="EMBL" id="JAPWDV010000002">
    <property type="protein sequence ID" value="KAJ6221069.1"/>
    <property type="molecule type" value="Genomic_DNA"/>
</dbReference>
<feature type="compositionally biased region" description="Polar residues" evidence="8">
    <location>
        <begin position="936"/>
        <end position="953"/>
    </location>
</feature>
<dbReference type="PANTHER" id="PTHR45983:SF2">
    <property type="entry name" value="PROTEIN-TYROSINE-PHOSPHATASE"/>
    <property type="match status" value="1"/>
</dbReference>
<dbReference type="SMART" id="SM00404">
    <property type="entry name" value="PTPc_motif"/>
    <property type="match status" value="1"/>
</dbReference>
<keyword evidence="12" id="KW-1185">Reference proteome</keyword>
<organism evidence="11 12">
    <name type="scientific">Blomia tropicalis</name>
    <name type="common">Mite</name>
    <dbReference type="NCBI Taxonomy" id="40697"/>
    <lineage>
        <taxon>Eukaryota</taxon>
        <taxon>Metazoa</taxon>
        <taxon>Ecdysozoa</taxon>
        <taxon>Arthropoda</taxon>
        <taxon>Chelicerata</taxon>
        <taxon>Arachnida</taxon>
        <taxon>Acari</taxon>
        <taxon>Acariformes</taxon>
        <taxon>Sarcoptiformes</taxon>
        <taxon>Astigmata</taxon>
        <taxon>Glycyphagoidea</taxon>
        <taxon>Echimyopodidae</taxon>
        <taxon>Blomia</taxon>
    </lineage>
</organism>
<feature type="domain" description="Tyrosine-protein phosphatase" evidence="9">
    <location>
        <begin position="48"/>
        <end position="315"/>
    </location>
</feature>
<reference evidence="11" key="1">
    <citation type="submission" date="2022-12" db="EMBL/GenBank/DDBJ databases">
        <title>Genome assemblies of Blomia tropicalis.</title>
        <authorList>
            <person name="Cui Y."/>
        </authorList>
    </citation>
    <scope>NUCLEOTIDE SEQUENCE</scope>
    <source>
        <tissue evidence="11">Adult mites</tissue>
    </source>
</reference>
<keyword evidence="4" id="KW-0597">Phosphoprotein</keyword>
<evidence type="ECO:0000259" key="10">
    <source>
        <dbReference type="PROSITE" id="PS50056"/>
    </source>
</evidence>
<dbReference type="InterPro" id="IPR000242">
    <property type="entry name" value="PTP_cat"/>
</dbReference>
<feature type="compositionally biased region" description="Polar residues" evidence="8">
    <location>
        <begin position="463"/>
        <end position="473"/>
    </location>
</feature>
<dbReference type="InterPro" id="IPR029021">
    <property type="entry name" value="Prot-tyrosine_phosphatase-like"/>
</dbReference>
<protein>
    <recommendedName>
        <fullName evidence="2">protein-tyrosine-phosphatase</fullName>
        <ecNumber evidence="2">3.1.3.48</ecNumber>
    </recommendedName>
</protein>
<evidence type="ECO:0000256" key="3">
    <source>
        <dbReference type="ARBA" id="ARBA00022490"/>
    </source>
</evidence>
<evidence type="ECO:0000256" key="7">
    <source>
        <dbReference type="ARBA" id="ARBA00034734"/>
    </source>
</evidence>
<evidence type="ECO:0000256" key="2">
    <source>
        <dbReference type="ARBA" id="ARBA00013064"/>
    </source>
</evidence>
<feature type="region of interest" description="Disordered" evidence="8">
    <location>
        <begin position="463"/>
        <end position="484"/>
    </location>
</feature>
<dbReference type="GO" id="GO:0048666">
    <property type="term" value="P:neuron development"/>
    <property type="evidence" value="ECO:0007669"/>
    <property type="project" value="UniProtKB-ARBA"/>
</dbReference>
<dbReference type="EC" id="3.1.3.48" evidence="2"/>
<gene>
    <name evidence="11" type="ORF">RDWZM_006881</name>
</gene>
<dbReference type="GO" id="GO:0005634">
    <property type="term" value="C:nucleus"/>
    <property type="evidence" value="ECO:0007669"/>
    <property type="project" value="TreeGrafter"/>
</dbReference>
<dbReference type="PROSITE" id="PS50055">
    <property type="entry name" value="TYR_PHOSPHATASE_PTP"/>
    <property type="match status" value="1"/>
</dbReference>
<dbReference type="SUPFAM" id="SSF52799">
    <property type="entry name" value="(Phosphotyrosine protein) phosphatases II"/>
    <property type="match status" value="1"/>
</dbReference>
<evidence type="ECO:0000256" key="1">
    <source>
        <dbReference type="ARBA" id="ARBA00004496"/>
    </source>
</evidence>
<comment type="caution">
    <text evidence="11">The sequence shown here is derived from an EMBL/GenBank/DDBJ whole genome shotgun (WGS) entry which is preliminary data.</text>
</comment>
<name>A0A9Q0M8X5_BLOTA</name>
<dbReference type="Gene3D" id="3.90.190.10">
    <property type="entry name" value="Protein tyrosine phosphatase superfamily"/>
    <property type="match status" value="1"/>
</dbReference>
<feature type="region of interest" description="Disordered" evidence="8">
    <location>
        <begin position="1033"/>
        <end position="1056"/>
    </location>
</feature>
<dbReference type="Pfam" id="PF00102">
    <property type="entry name" value="Y_phosphatase"/>
    <property type="match status" value="1"/>
</dbReference>
<dbReference type="InterPro" id="IPR047170">
    <property type="entry name" value="PTN12/18/22"/>
</dbReference>
<evidence type="ECO:0000313" key="12">
    <source>
        <dbReference type="Proteomes" id="UP001142055"/>
    </source>
</evidence>
<evidence type="ECO:0000313" key="11">
    <source>
        <dbReference type="EMBL" id="KAJ6221069.1"/>
    </source>
</evidence>
<dbReference type="GO" id="GO:0004726">
    <property type="term" value="F:non-membrane spanning protein tyrosine phosphatase activity"/>
    <property type="evidence" value="ECO:0007669"/>
    <property type="project" value="InterPro"/>
</dbReference>
<dbReference type="FunFam" id="3.90.190.10:FF:000045">
    <property type="entry name" value="Tyrosine-protein phosphatase non-receptor type 12"/>
    <property type="match status" value="1"/>
</dbReference>
<dbReference type="PROSITE" id="PS50056">
    <property type="entry name" value="TYR_PHOSPHATASE_2"/>
    <property type="match status" value="1"/>
</dbReference>
<evidence type="ECO:0000256" key="5">
    <source>
        <dbReference type="ARBA" id="ARBA00022801"/>
    </source>
</evidence>
<feature type="domain" description="Tyrosine specific protein phosphatases" evidence="10">
    <location>
        <begin position="229"/>
        <end position="306"/>
    </location>
</feature>
<comment type="subcellular location">
    <subcellularLocation>
        <location evidence="1">Cytoplasm</location>
    </subcellularLocation>
</comment>
<dbReference type="PANTHER" id="PTHR45983">
    <property type="entry name" value="TYROSINE PHOSPHATSE N18, PUTATIVE-RELATED"/>
    <property type="match status" value="1"/>
</dbReference>
<dbReference type="PROSITE" id="PS00383">
    <property type="entry name" value="TYR_PHOSPHATASE_1"/>
    <property type="match status" value="1"/>
</dbReference>
<feature type="region of interest" description="Disordered" evidence="8">
    <location>
        <begin position="349"/>
        <end position="376"/>
    </location>
</feature>
<evidence type="ECO:0000256" key="4">
    <source>
        <dbReference type="ARBA" id="ARBA00022553"/>
    </source>
</evidence>